<sequence>MASPLQLKYLTKLSGARVLILGGTSDIGFAVASAALEHGAKVIIAGSRMHRFEGALRLDRTLTRLKEAYPDPSYHRRLSGYACDLGVPEKLEENLSSLFKQVTTAAPQSSLIDHIIFAAGDSPEITDVTVDSVPSLSSLPLILAKLAPKHMKRISNSSITLTSVSQLGLTRDLALELKPIRVNCVAPGAIHTELLDNIPPEQLQSIHENMSKDTVLGQVGNPVDVAEAYIYSMKDGFSTGSSIHSDGGRLLE</sequence>
<evidence type="ECO:0000256" key="3">
    <source>
        <dbReference type="ARBA" id="ARBA00023002"/>
    </source>
</evidence>
<dbReference type="PRINTS" id="PR00081">
    <property type="entry name" value="GDHRDH"/>
</dbReference>
<keyword evidence="2" id="KW-0521">NADP</keyword>
<accession>A0A232LS99</accession>
<evidence type="ECO:0000313" key="5">
    <source>
        <dbReference type="Proteomes" id="UP000243515"/>
    </source>
</evidence>
<evidence type="ECO:0000256" key="1">
    <source>
        <dbReference type="ARBA" id="ARBA00006484"/>
    </source>
</evidence>
<dbReference type="GO" id="GO:0016491">
    <property type="term" value="F:oxidoreductase activity"/>
    <property type="evidence" value="ECO:0007669"/>
    <property type="project" value="UniProtKB-KW"/>
</dbReference>
<evidence type="ECO:0000256" key="2">
    <source>
        <dbReference type="ARBA" id="ARBA00022857"/>
    </source>
</evidence>
<dbReference type="InterPro" id="IPR036291">
    <property type="entry name" value="NAD(P)-bd_dom_sf"/>
</dbReference>
<organism evidence="4 5">
    <name type="scientific">Elaphomyces granulatus</name>
    <dbReference type="NCBI Taxonomy" id="519963"/>
    <lineage>
        <taxon>Eukaryota</taxon>
        <taxon>Fungi</taxon>
        <taxon>Dikarya</taxon>
        <taxon>Ascomycota</taxon>
        <taxon>Pezizomycotina</taxon>
        <taxon>Eurotiomycetes</taxon>
        <taxon>Eurotiomycetidae</taxon>
        <taxon>Eurotiales</taxon>
        <taxon>Elaphomycetaceae</taxon>
        <taxon>Elaphomyces</taxon>
    </lineage>
</organism>
<protein>
    <recommendedName>
        <fullName evidence="6">Ketoreductase (KR) domain-containing protein</fullName>
    </recommendedName>
</protein>
<gene>
    <name evidence="4" type="ORF">Egran_05546</name>
</gene>
<dbReference type="CDD" id="cd05233">
    <property type="entry name" value="SDR_c"/>
    <property type="match status" value="1"/>
</dbReference>
<proteinExistence type="inferred from homology"/>
<evidence type="ECO:0008006" key="6">
    <source>
        <dbReference type="Google" id="ProtNLM"/>
    </source>
</evidence>
<dbReference type="OrthoDB" id="294295at2759"/>
<dbReference type="AlphaFoldDB" id="A0A232LS99"/>
<dbReference type="InterPro" id="IPR051122">
    <property type="entry name" value="SDR_DHRS6-like"/>
</dbReference>
<comment type="caution">
    <text evidence="4">The sequence shown here is derived from an EMBL/GenBank/DDBJ whole genome shotgun (WGS) entry which is preliminary data.</text>
</comment>
<reference evidence="4 5" key="1">
    <citation type="journal article" date="2015" name="Environ. Microbiol.">
        <title>Metagenome sequence of Elaphomyces granulatus from sporocarp tissue reveals Ascomycota ectomycorrhizal fingerprints of genome expansion and a Proteobacteria-rich microbiome.</title>
        <authorList>
            <person name="Quandt C.A."/>
            <person name="Kohler A."/>
            <person name="Hesse C.N."/>
            <person name="Sharpton T.J."/>
            <person name="Martin F."/>
            <person name="Spatafora J.W."/>
        </authorList>
    </citation>
    <scope>NUCLEOTIDE SEQUENCE [LARGE SCALE GENOMIC DNA]</scope>
    <source>
        <strain evidence="4 5">OSC145934</strain>
    </source>
</reference>
<keyword evidence="3" id="KW-0560">Oxidoreductase</keyword>
<comment type="similarity">
    <text evidence="1">Belongs to the short-chain dehydrogenases/reductases (SDR) family.</text>
</comment>
<keyword evidence="5" id="KW-1185">Reference proteome</keyword>
<dbReference type="SUPFAM" id="SSF51735">
    <property type="entry name" value="NAD(P)-binding Rossmann-fold domains"/>
    <property type="match status" value="1"/>
</dbReference>
<evidence type="ECO:0000313" key="4">
    <source>
        <dbReference type="EMBL" id="OXV06687.1"/>
    </source>
</evidence>
<dbReference type="PANTHER" id="PTHR43477:SF1">
    <property type="entry name" value="DIHYDROANTICAPSIN 7-DEHYDROGENASE"/>
    <property type="match status" value="1"/>
</dbReference>
<dbReference type="InterPro" id="IPR002347">
    <property type="entry name" value="SDR_fam"/>
</dbReference>
<dbReference type="EMBL" id="NPHW01005511">
    <property type="protein sequence ID" value="OXV06687.1"/>
    <property type="molecule type" value="Genomic_DNA"/>
</dbReference>
<dbReference type="Pfam" id="PF23441">
    <property type="entry name" value="SDR"/>
    <property type="match status" value="1"/>
</dbReference>
<dbReference type="PANTHER" id="PTHR43477">
    <property type="entry name" value="DIHYDROANTICAPSIN 7-DEHYDROGENASE"/>
    <property type="match status" value="1"/>
</dbReference>
<dbReference type="Proteomes" id="UP000243515">
    <property type="component" value="Unassembled WGS sequence"/>
</dbReference>
<name>A0A232LS99_9EURO</name>
<dbReference type="InterPro" id="IPR057571">
    <property type="entry name" value="SDR_PhqE-like"/>
</dbReference>
<dbReference type="Gene3D" id="3.40.50.720">
    <property type="entry name" value="NAD(P)-binding Rossmann-like Domain"/>
    <property type="match status" value="1"/>
</dbReference>